<evidence type="ECO:0000256" key="1">
    <source>
        <dbReference type="SAM" id="Coils"/>
    </source>
</evidence>
<feature type="coiled-coil region" evidence="1">
    <location>
        <begin position="70"/>
        <end position="104"/>
    </location>
</feature>
<feature type="non-terminal residue" evidence="2">
    <location>
        <position position="1"/>
    </location>
</feature>
<gene>
    <name evidence="2" type="ORF">METZ01_LOCUS441805</name>
</gene>
<sequence>PDSIIELNMLRKNRKRKMKVTLGKAPHLMANDFGSGNNMMFFGDRDDEDFNRYFNMDHNGPSHMMKKIRFYDNDDDFEELEDEMDELRNELEQLREEIKKLKKDS</sequence>
<name>A0A382Z0J8_9ZZZZ</name>
<protein>
    <submittedName>
        <fullName evidence="2">Uncharacterized protein</fullName>
    </submittedName>
</protein>
<dbReference type="AlphaFoldDB" id="A0A382Z0J8"/>
<reference evidence="2" key="1">
    <citation type="submission" date="2018-05" db="EMBL/GenBank/DDBJ databases">
        <authorList>
            <person name="Lanie J.A."/>
            <person name="Ng W.-L."/>
            <person name="Kazmierczak K.M."/>
            <person name="Andrzejewski T.M."/>
            <person name="Davidsen T.M."/>
            <person name="Wayne K.J."/>
            <person name="Tettelin H."/>
            <person name="Glass J.I."/>
            <person name="Rusch D."/>
            <person name="Podicherti R."/>
            <person name="Tsui H.-C.T."/>
            <person name="Winkler M.E."/>
        </authorList>
    </citation>
    <scope>NUCLEOTIDE SEQUENCE</scope>
</reference>
<proteinExistence type="predicted"/>
<accession>A0A382Z0J8</accession>
<keyword evidence="1" id="KW-0175">Coiled coil</keyword>
<dbReference type="EMBL" id="UINC01179985">
    <property type="protein sequence ID" value="SVD88951.1"/>
    <property type="molecule type" value="Genomic_DNA"/>
</dbReference>
<evidence type="ECO:0000313" key="2">
    <source>
        <dbReference type="EMBL" id="SVD88951.1"/>
    </source>
</evidence>
<organism evidence="2">
    <name type="scientific">marine metagenome</name>
    <dbReference type="NCBI Taxonomy" id="408172"/>
    <lineage>
        <taxon>unclassified sequences</taxon>
        <taxon>metagenomes</taxon>
        <taxon>ecological metagenomes</taxon>
    </lineage>
</organism>